<feature type="region of interest" description="Disordered" evidence="1">
    <location>
        <begin position="340"/>
        <end position="374"/>
    </location>
</feature>
<evidence type="ECO:0000313" key="4">
    <source>
        <dbReference type="Proteomes" id="UP000799439"/>
    </source>
</evidence>
<feature type="compositionally biased region" description="Low complexity" evidence="1">
    <location>
        <begin position="188"/>
        <end position="209"/>
    </location>
</feature>
<dbReference type="Gene3D" id="3.30.160.60">
    <property type="entry name" value="Classic Zinc Finger"/>
    <property type="match status" value="1"/>
</dbReference>
<protein>
    <recommendedName>
        <fullName evidence="2">C2H2-type domain-containing protein</fullName>
    </recommendedName>
</protein>
<evidence type="ECO:0000256" key="1">
    <source>
        <dbReference type="SAM" id="MobiDB-lite"/>
    </source>
</evidence>
<sequence>MTDPNPPPPGDLSGVAAHNADVTPRPTRPPLAAPLRLKTADASDMQSGIDAATDAQPTSAQPAGTELLSTSPKTERLPSFRHISKIADAAGEDASRPAQYPPPPQPVYPPPPIATQSPILPHQPYPQTNQISPVNSFGFPHQTSPSSIQSDAFYPNSPPSTVFSAPHNGYNPRRQSFPITSNPLPPALGSMTTGSSSGDSYGHHSSLGDISTNQTTPLETNGHHDATGRPKYSLLPNVHGGPGGGQGPWYCDHPGCNASPFPTQYLLNSHATSHSPHRPHYCPVAGCPRGEGGKGFKRKNEMIRHGLTHNTPGYVCPFCPDRGHKYPRPDNLQRHVRVHHVDKDRDDPILREVLSQRAGGGSSAGRGRRRRTGP</sequence>
<dbReference type="InterPro" id="IPR013087">
    <property type="entry name" value="Znf_C2H2_type"/>
</dbReference>
<organism evidence="3 4">
    <name type="scientific">Myriangium duriaei CBS 260.36</name>
    <dbReference type="NCBI Taxonomy" id="1168546"/>
    <lineage>
        <taxon>Eukaryota</taxon>
        <taxon>Fungi</taxon>
        <taxon>Dikarya</taxon>
        <taxon>Ascomycota</taxon>
        <taxon>Pezizomycotina</taxon>
        <taxon>Dothideomycetes</taxon>
        <taxon>Dothideomycetidae</taxon>
        <taxon>Myriangiales</taxon>
        <taxon>Myriangiaceae</taxon>
        <taxon>Myriangium</taxon>
    </lineage>
</organism>
<dbReference type="SMART" id="SM00355">
    <property type="entry name" value="ZnF_C2H2"/>
    <property type="match status" value="3"/>
</dbReference>
<feature type="domain" description="C2H2-type" evidence="2">
    <location>
        <begin position="249"/>
        <end position="274"/>
    </location>
</feature>
<gene>
    <name evidence="3" type="ORF">K461DRAFT_290936</name>
</gene>
<dbReference type="InterPro" id="IPR051061">
    <property type="entry name" value="Zinc_finger_trans_reg"/>
</dbReference>
<feature type="compositionally biased region" description="Polar residues" evidence="1">
    <location>
        <begin position="210"/>
        <end position="219"/>
    </location>
</feature>
<feature type="compositionally biased region" description="Polar residues" evidence="1">
    <location>
        <begin position="55"/>
        <end position="72"/>
    </location>
</feature>
<reference evidence="3" key="1">
    <citation type="journal article" date="2020" name="Stud. Mycol.">
        <title>101 Dothideomycetes genomes: a test case for predicting lifestyles and emergence of pathogens.</title>
        <authorList>
            <person name="Haridas S."/>
            <person name="Albert R."/>
            <person name="Binder M."/>
            <person name="Bloem J."/>
            <person name="Labutti K."/>
            <person name="Salamov A."/>
            <person name="Andreopoulos B."/>
            <person name="Baker S."/>
            <person name="Barry K."/>
            <person name="Bills G."/>
            <person name="Bluhm B."/>
            <person name="Cannon C."/>
            <person name="Castanera R."/>
            <person name="Culley D."/>
            <person name="Daum C."/>
            <person name="Ezra D."/>
            <person name="Gonzalez J."/>
            <person name="Henrissat B."/>
            <person name="Kuo A."/>
            <person name="Liang C."/>
            <person name="Lipzen A."/>
            <person name="Lutzoni F."/>
            <person name="Magnuson J."/>
            <person name="Mondo S."/>
            <person name="Nolan M."/>
            <person name="Ohm R."/>
            <person name="Pangilinan J."/>
            <person name="Park H.-J."/>
            <person name="Ramirez L."/>
            <person name="Alfaro M."/>
            <person name="Sun H."/>
            <person name="Tritt A."/>
            <person name="Yoshinaga Y."/>
            <person name="Zwiers L.-H."/>
            <person name="Turgeon B."/>
            <person name="Goodwin S."/>
            <person name="Spatafora J."/>
            <person name="Crous P."/>
            <person name="Grigoriev I."/>
        </authorList>
    </citation>
    <scope>NUCLEOTIDE SEQUENCE</scope>
    <source>
        <strain evidence="3">CBS 260.36</strain>
    </source>
</reference>
<feature type="domain" description="C2H2-type" evidence="2">
    <location>
        <begin position="280"/>
        <end position="309"/>
    </location>
</feature>
<dbReference type="Proteomes" id="UP000799439">
    <property type="component" value="Unassembled WGS sequence"/>
</dbReference>
<name>A0A9P4MQV4_9PEZI</name>
<dbReference type="OrthoDB" id="3917135at2759"/>
<evidence type="ECO:0000313" key="3">
    <source>
        <dbReference type="EMBL" id="KAF2155966.1"/>
    </source>
</evidence>
<feature type="region of interest" description="Disordered" evidence="1">
    <location>
        <begin position="1"/>
        <end position="130"/>
    </location>
</feature>
<feature type="compositionally biased region" description="Pro residues" evidence="1">
    <location>
        <begin position="1"/>
        <end position="10"/>
    </location>
</feature>
<feature type="compositionally biased region" description="Basic and acidic residues" evidence="1">
    <location>
        <begin position="340"/>
        <end position="350"/>
    </location>
</feature>
<feature type="compositionally biased region" description="Pro residues" evidence="1">
    <location>
        <begin position="99"/>
        <end position="113"/>
    </location>
</feature>
<dbReference type="GO" id="GO:0006357">
    <property type="term" value="P:regulation of transcription by RNA polymerase II"/>
    <property type="evidence" value="ECO:0007669"/>
    <property type="project" value="TreeGrafter"/>
</dbReference>
<feature type="region of interest" description="Disordered" evidence="1">
    <location>
        <begin position="172"/>
        <end position="232"/>
    </location>
</feature>
<feature type="domain" description="C2H2-type" evidence="2">
    <location>
        <begin position="314"/>
        <end position="339"/>
    </location>
</feature>
<dbReference type="EMBL" id="ML996082">
    <property type="protein sequence ID" value="KAF2155966.1"/>
    <property type="molecule type" value="Genomic_DNA"/>
</dbReference>
<dbReference type="PANTHER" id="PTHR46179:SF19">
    <property type="entry name" value="C2H2 FINGER DOMAIN TRANSCRIPTION FACTOR (EUROFUNG)-RELATED"/>
    <property type="match status" value="1"/>
</dbReference>
<dbReference type="PANTHER" id="PTHR46179">
    <property type="entry name" value="ZINC FINGER PROTEIN"/>
    <property type="match status" value="1"/>
</dbReference>
<comment type="caution">
    <text evidence="3">The sequence shown here is derived from an EMBL/GenBank/DDBJ whole genome shotgun (WGS) entry which is preliminary data.</text>
</comment>
<keyword evidence="4" id="KW-1185">Reference proteome</keyword>
<dbReference type="AlphaFoldDB" id="A0A9P4MQV4"/>
<dbReference type="GO" id="GO:0005634">
    <property type="term" value="C:nucleus"/>
    <property type="evidence" value="ECO:0007669"/>
    <property type="project" value="TreeGrafter"/>
</dbReference>
<feature type="compositionally biased region" description="Polar residues" evidence="1">
    <location>
        <begin position="173"/>
        <end position="182"/>
    </location>
</feature>
<evidence type="ECO:0000259" key="2">
    <source>
        <dbReference type="SMART" id="SM00355"/>
    </source>
</evidence>
<proteinExistence type="predicted"/>
<accession>A0A9P4MQV4</accession>